<keyword evidence="2" id="KW-1185">Reference proteome</keyword>
<reference evidence="1" key="1">
    <citation type="journal article" date="2022" name="bioRxiv">
        <title>Sequencing and chromosome-scale assembly of the giantPleurodeles waltlgenome.</title>
        <authorList>
            <person name="Brown T."/>
            <person name="Elewa A."/>
            <person name="Iarovenko S."/>
            <person name="Subramanian E."/>
            <person name="Araus A.J."/>
            <person name="Petzold A."/>
            <person name="Susuki M."/>
            <person name="Suzuki K.-i.T."/>
            <person name="Hayashi T."/>
            <person name="Toyoda A."/>
            <person name="Oliveira C."/>
            <person name="Osipova E."/>
            <person name="Leigh N.D."/>
            <person name="Simon A."/>
            <person name="Yun M.H."/>
        </authorList>
    </citation>
    <scope>NUCLEOTIDE SEQUENCE</scope>
    <source>
        <strain evidence="1">20211129_DDA</strain>
        <tissue evidence="1">Liver</tissue>
    </source>
</reference>
<dbReference type="PANTHER" id="PTHR19446">
    <property type="entry name" value="REVERSE TRANSCRIPTASES"/>
    <property type="match status" value="1"/>
</dbReference>
<accession>A0AAV7TAB1</accession>
<organism evidence="1 2">
    <name type="scientific">Pleurodeles waltl</name>
    <name type="common">Iberian ribbed newt</name>
    <dbReference type="NCBI Taxonomy" id="8319"/>
    <lineage>
        <taxon>Eukaryota</taxon>
        <taxon>Metazoa</taxon>
        <taxon>Chordata</taxon>
        <taxon>Craniata</taxon>
        <taxon>Vertebrata</taxon>
        <taxon>Euteleostomi</taxon>
        <taxon>Amphibia</taxon>
        <taxon>Batrachia</taxon>
        <taxon>Caudata</taxon>
        <taxon>Salamandroidea</taxon>
        <taxon>Salamandridae</taxon>
        <taxon>Pleurodelinae</taxon>
        <taxon>Pleurodeles</taxon>
    </lineage>
</organism>
<protein>
    <submittedName>
        <fullName evidence="1">Uncharacterized protein</fullName>
    </submittedName>
</protein>
<gene>
    <name evidence="1" type="ORF">NDU88_005262</name>
</gene>
<dbReference type="AlphaFoldDB" id="A0AAV7TAB1"/>
<evidence type="ECO:0000313" key="1">
    <source>
        <dbReference type="EMBL" id="KAJ1173427.1"/>
    </source>
</evidence>
<name>A0AAV7TAB1_PLEWA</name>
<comment type="caution">
    <text evidence="1">The sequence shown here is derived from an EMBL/GenBank/DDBJ whole genome shotgun (WGS) entry which is preliminary data.</text>
</comment>
<dbReference type="EMBL" id="JANPWB010000007">
    <property type="protein sequence ID" value="KAJ1173427.1"/>
    <property type="molecule type" value="Genomic_DNA"/>
</dbReference>
<sequence length="245" mass="27853">MKVVIRGLCMQTTYGVWHQLEQDVLDHEAKLRDSEKCLPTQPQRMEEWRQTRQLLLDDWNDMFIGHTASVCMQRAIRGAPLEAGVAFLDGVPLPRLTARALLDAPLNQEEIQGAIKQLKTSKTPGFDGLPAEFYQKYDDILSEKMLAVYQEAPTSGCLSDSMREAWVAFIPKPDRDPTDPTAYRPLLLLNVVIKIESSVLIQNWQAVRMKHVRTDPKLADDIMAWAQMMQDLKAPNNPPRKVGED</sequence>
<evidence type="ECO:0000313" key="2">
    <source>
        <dbReference type="Proteomes" id="UP001066276"/>
    </source>
</evidence>
<dbReference type="Proteomes" id="UP001066276">
    <property type="component" value="Chromosome 4_1"/>
</dbReference>
<proteinExistence type="predicted"/>